<proteinExistence type="predicted"/>
<feature type="non-terminal residue" evidence="2">
    <location>
        <position position="1"/>
    </location>
</feature>
<protein>
    <submittedName>
        <fullName evidence="2">Uncharacterized protein</fullName>
    </submittedName>
</protein>
<feature type="compositionally biased region" description="Basic and acidic residues" evidence="1">
    <location>
        <begin position="80"/>
        <end position="92"/>
    </location>
</feature>
<dbReference type="AlphaFoldDB" id="A0A0B6Z6Y5"/>
<organism evidence="2">
    <name type="scientific">Arion vulgaris</name>
    <dbReference type="NCBI Taxonomy" id="1028688"/>
    <lineage>
        <taxon>Eukaryota</taxon>
        <taxon>Metazoa</taxon>
        <taxon>Spiralia</taxon>
        <taxon>Lophotrochozoa</taxon>
        <taxon>Mollusca</taxon>
        <taxon>Gastropoda</taxon>
        <taxon>Heterobranchia</taxon>
        <taxon>Euthyneura</taxon>
        <taxon>Panpulmonata</taxon>
        <taxon>Eupulmonata</taxon>
        <taxon>Stylommatophora</taxon>
        <taxon>Helicina</taxon>
        <taxon>Arionoidea</taxon>
        <taxon>Arionidae</taxon>
        <taxon>Arion</taxon>
    </lineage>
</organism>
<evidence type="ECO:0000313" key="2">
    <source>
        <dbReference type="EMBL" id="CEK63696.1"/>
    </source>
</evidence>
<accession>A0A0B6Z6Y5</accession>
<reference evidence="2" key="1">
    <citation type="submission" date="2014-12" db="EMBL/GenBank/DDBJ databases">
        <title>Insight into the proteome of Arion vulgaris.</title>
        <authorList>
            <person name="Aradska J."/>
            <person name="Bulat T."/>
            <person name="Smidak R."/>
            <person name="Sarate P."/>
            <person name="Gangsoo J."/>
            <person name="Sialana F."/>
            <person name="Bilban M."/>
            <person name="Lubec G."/>
        </authorList>
    </citation>
    <scope>NUCLEOTIDE SEQUENCE</scope>
    <source>
        <tissue evidence="2">Skin</tissue>
    </source>
</reference>
<sequence>NSDYINKQMPTGLLSTEVFHSSSDGSVDDACDVDNYAVLKSSQMCSKQNVSITTSDNIIAQSSITTPKIISTNSDIVMESETRRSSRRKNGDQDYYLINGGEKRFRSENSR</sequence>
<evidence type="ECO:0000256" key="1">
    <source>
        <dbReference type="SAM" id="MobiDB-lite"/>
    </source>
</evidence>
<dbReference type="EMBL" id="HACG01016831">
    <property type="protein sequence ID" value="CEK63696.1"/>
    <property type="molecule type" value="Transcribed_RNA"/>
</dbReference>
<name>A0A0B6Z6Y5_9EUPU</name>
<feature type="compositionally biased region" description="Basic and acidic residues" evidence="1">
    <location>
        <begin position="101"/>
        <end position="111"/>
    </location>
</feature>
<feature type="region of interest" description="Disordered" evidence="1">
    <location>
        <begin position="77"/>
        <end position="111"/>
    </location>
</feature>
<gene>
    <name evidence="2" type="primary">ORF49154</name>
</gene>